<feature type="domain" description="DUF58" evidence="1">
    <location>
        <begin position="43"/>
        <end position="260"/>
    </location>
</feature>
<dbReference type="RefSeq" id="WP_253831543.1">
    <property type="nucleotide sequence ID" value="NZ_JAMTCS010000001.1"/>
</dbReference>
<dbReference type="PANTHER" id="PTHR33608">
    <property type="entry name" value="BLL2464 PROTEIN"/>
    <property type="match status" value="1"/>
</dbReference>
<gene>
    <name evidence="2" type="ORF">APR03_000017</name>
</gene>
<evidence type="ECO:0000313" key="2">
    <source>
        <dbReference type="EMBL" id="MCP2262694.1"/>
    </source>
</evidence>
<dbReference type="EMBL" id="JAMTCS010000001">
    <property type="protein sequence ID" value="MCP2262694.1"/>
    <property type="molecule type" value="Genomic_DNA"/>
</dbReference>
<proteinExistence type="predicted"/>
<sequence length="305" mass="33291">MTDGAARFRRLELTVRRRVDGLLQGDADGDALGPGTDPEELTLYQPGGDVRRIDWNVTARTGEPHLWRTRAQHELDTWLLVDRSPSMAFGTALTEKVDVAERVAAAVGLLTAGPGNRVGVGLVDAAGLRWLAPRPGPAAAALLTRLGPAAREGDAAVPLADALRGLGARARRRGLCVVVTDLVVPDGAVERPFAWEGPLRRLTARHDVVVVEIDDPRERELPDVGEAVLVDPETGLQREISTSDPELRLAYALEAARHRDQTAAAVRACRAEHVRVGTDEDWATALARFVRERRRTPARRVRRTR</sequence>
<evidence type="ECO:0000313" key="3">
    <source>
        <dbReference type="Proteomes" id="UP001139493"/>
    </source>
</evidence>
<dbReference type="InterPro" id="IPR002881">
    <property type="entry name" value="DUF58"/>
</dbReference>
<dbReference type="AlphaFoldDB" id="A0A9X2FX04"/>
<dbReference type="SUPFAM" id="SSF53300">
    <property type="entry name" value="vWA-like"/>
    <property type="match status" value="1"/>
</dbReference>
<protein>
    <recommendedName>
        <fullName evidence="1">DUF58 domain-containing protein</fullName>
    </recommendedName>
</protein>
<dbReference type="Pfam" id="PF01882">
    <property type="entry name" value="DUF58"/>
    <property type="match status" value="1"/>
</dbReference>
<evidence type="ECO:0000259" key="1">
    <source>
        <dbReference type="Pfam" id="PF01882"/>
    </source>
</evidence>
<dbReference type="InterPro" id="IPR036465">
    <property type="entry name" value="vWFA_dom_sf"/>
</dbReference>
<dbReference type="PANTHER" id="PTHR33608:SF6">
    <property type="entry name" value="BLL2464 PROTEIN"/>
    <property type="match status" value="1"/>
</dbReference>
<name>A0A9X2FX04_9MICO</name>
<comment type="caution">
    <text evidence="2">The sequence shown here is derived from an EMBL/GenBank/DDBJ whole genome shotgun (WGS) entry which is preliminary data.</text>
</comment>
<organism evidence="2 3">
    <name type="scientific">Promicromonospora thailandica</name>
    <dbReference type="NCBI Taxonomy" id="765201"/>
    <lineage>
        <taxon>Bacteria</taxon>
        <taxon>Bacillati</taxon>
        <taxon>Actinomycetota</taxon>
        <taxon>Actinomycetes</taxon>
        <taxon>Micrococcales</taxon>
        <taxon>Promicromonosporaceae</taxon>
        <taxon>Promicromonospora</taxon>
    </lineage>
</organism>
<dbReference type="Proteomes" id="UP001139493">
    <property type="component" value="Unassembled WGS sequence"/>
</dbReference>
<keyword evidence="3" id="KW-1185">Reference proteome</keyword>
<accession>A0A9X2FX04</accession>
<reference evidence="2" key="1">
    <citation type="submission" date="2022-06" db="EMBL/GenBank/DDBJ databases">
        <title>Genomic Encyclopedia of Archaeal and Bacterial Type Strains, Phase II (KMG-II): from individual species to whole genera.</title>
        <authorList>
            <person name="Goeker M."/>
        </authorList>
    </citation>
    <scope>NUCLEOTIDE SEQUENCE</scope>
    <source>
        <strain evidence="2">DSM 26652</strain>
    </source>
</reference>